<sequence length="459" mass="52113">MTKTESKDMMSKISEAERNGSKTKIIDDKYDYDPYDQPAPENATSYADSLTILLKFSLGTGILAMPRSFHNAGYVVGFIGTMVIGFLTTYTIHMIMSAEYELCKRKRVPNMSYPETMEAAFEYGPRKMRKFKNAAWFMCYIFLLIYQTGTSCIYLVFIADNLKEELDLFFGGSTDIRMVIVYLLIPLILISMVRNLKLISPLASLGHIFVMICFSIIFYYIFRDIPNIAERKPVGTMQGIPLFFGTVLFAMEAIGSVMPVKNEMAKPEQFTSRFGVINMAMVPIVLLYTVIGLFGYLQYGDKTKGSITLNMPQHNLFGHTVKLLLAASVYINYAISNYVIYDLVWPCLTSKMEKNSHKLSYEYCVRIAIVLITFGFSIAIPNLELFISFLGSLCLVNLGIFFPVILQTLTFWDEFRGPRFYTFLIKNIFLIIIAILGFVIGVGRSSIEIYNTVILPSFS</sequence>
<gene>
    <name evidence="8" type="ORF">BEMITA_LOCUS9488</name>
</gene>
<evidence type="ECO:0000256" key="3">
    <source>
        <dbReference type="ARBA" id="ARBA00022989"/>
    </source>
</evidence>
<evidence type="ECO:0000256" key="5">
    <source>
        <dbReference type="SAM" id="MobiDB-lite"/>
    </source>
</evidence>
<organism evidence="8 9">
    <name type="scientific">Bemisia tabaci</name>
    <name type="common">Sweetpotato whitefly</name>
    <name type="synonym">Aleurodes tabaci</name>
    <dbReference type="NCBI Taxonomy" id="7038"/>
    <lineage>
        <taxon>Eukaryota</taxon>
        <taxon>Metazoa</taxon>
        <taxon>Ecdysozoa</taxon>
        <taxon>Arthropoda</taxon>
        <taxon>Hexapoda</taxon>
        <taxon>Insecta</taxon>
        <taxon>Pterygota</taxon>
        <taxon>Neoptera</taxon>
        <taxon>Paraneoptera</taxon>
        <taxon>Hemiptera</taxon>
        <taxon>Sternorrhyncha</taxon>
        <taxon>Aleyrodoidea</taxon>
        <taxon>Aleyrodidae</taxon>
        <taxon>Aleyrodinae</taxon>
        <taxon>Bemisia</taxon>
    </lineage>
</organism>
<comment type="subcellular location">
    <subcellularLocation>
        <location evidence="1">Membrane</location>
        <topology evidence="1">Multi-pass membrane protein</topology>
    </subcellularLocation>
</comment>
<keyword evidence="9" id="KW-1185">Reference proteome</keyword>
<keyword evidence="2 6" id="KW-0812">Transmembrane</keyword>
<protein>
    <recommendedName>
        <fullName evidence="7">Amino acid transporter transmembrane domain-containing protein</fullName>
    </recommendedName>
</protein>
<evidence type="ECO:0000256" key="6">
    <source>
        <dbReference type="SAM" id="Phobius"/>
    </source>
</evidence>
<evidence type="ECO:0000259" key="7">
    <source>
        <dbReference type="Pfam" id="PF01490"/>
    </source>
</evidence>
<dbReference type="GO" id="GO:0005774">
    <property type="term" value="C:vacuolar membrane"/>
    <property type="evidence" value="ECO:0007669"/>
    <property type="project" value="TreeGrafter"/>
</dbReference>
<feature type="transmembrane region" description="Helical" evidence="6">
    <location>
        <begin position="169"/>
        <end position="190"/>
    </location>
</feature>
<name>A0A9P0F771_BEMTA</name>
<evidence type="ECO:0000313" key="8">
    <source>
        <dbReference type="EMBL" id="CAH0390796.1"/>
    </source>
</evidence>
<evidence type="ECO:0000313" key="9">
    <source>
        <dbReference type="Proteomes" id="UP001152759"/>
    </source>
</evidence>
<evidence type="ECO:0000256" key="2">
    <source>
        <dbReference type="ARBA" id="ARBA00022692"/>
    </source>
</evidence>
<dbReference type="InterPro" id="IPR013057">
    <property type="entry name" value="AA_transpt_TM"/>
</dbReference>
<dbReference type="AlphaFoldDB" id="A0A9P0F771"/>
<feature type="domain" description="Amino acid transporter transmembrane" evidence="7">
    <location>
        <begin position="45"/>
        <end position="443"/>
    </location>
</feature>
<dbReference type="Pfam" id="PF01490">
    <property type="entry name" value="Aa_trans"/>
    <property type="match status" value="1"/>
</dbReference>
<keyword evidence="3 6" id="KW-1133">Transmembrane helix</keyword>
<feature type="transmembrane region" description="Helical" evidence="6">
    <location>
        <begin position="361"/>
        <end position="380"/>
    </location>
</feature>
<dbReference type="PANTHER" id="PTHR22950:SF680">
    <property type="entry name" value="PROTON-COUPLED AMINO ACID TRANSPORTER 4-LIKE PROTEIN"/>
    <property type="match status" value="1"/>
</dbReference>
<feature type="transmembrane region" description="Helical" evidence="6">
    <location>
        <begin position="319"/>
        <end position="340"/>
    </location>
</feature>
<dbReference type="EMBL" id="OU963866">
    <property type="protein sequence ID" value="CAH0390796.1"/>
    <property type="molecule type" value="Genomic_DNA"/>
</dbReference>
<feature type="transmembrane region" description="Helical" evidence="6">
    <location>
        <begin position="72"/>
        <end position="96"/>
    </location>
</feature>
<keyword evidence="4 6" id="KW-0472">Membrane</keyword>
<reference evidence="8" key="1">
    <citation type="submission" date="2021-12" db="EMBL/GenBank/DDBJ databases">
        <authorList>
            <person name="King R."/>
        </authorList>
    </citation>
    <scope>NUCLEOTIDE SEQUENCE</scope>
</reference>
<feature type="transmembrane region" description="Helical" evidence="6">
    <location>
        <begin position="386"/>
        <end position="412"/>
    </location>
</feature>
<feature type="transmembrane region" description="Helical" evidence="6">
    <location>
        <begin position="242"/>
        <end position="260"/>
    </location>
</feature>
<proteinExistence type="predicted"/>
<dbReference type="Proteomes" id="UP001152759">
    <property type="component" value="Chromosome 5"/>
</dbReference>
<feature type="transmembrane region" description="Helical" evidence="6">
    <location>
        <begin position="424"/>
        <end position="443"/>
    </location>
</feature>
<accession>A0A9P0F771</accession>
<feature type="transmembrane region" description="Helical" evidence="6">
    <location>
        <begin position="135"/>
        <end position="157"/>
    </location>
</feature>
<dbReference type="GO" id="GO:0015179">
    <property type="term" value="F:L-amino acid transmembrane transporter activity"/>
    <property type="evidence" value="ECO:0007669"/>
    <property type="project" value="TreeGrafter"/>
</dbReference>
<evidence type="ECO:0000256" key="4">
    <source>
        <dbReference type="ARBA" id="ARBA00023136"/>
    </source>
</evidence>
<evidence type="ECO:0000256" key="1">
    <source>
        <dbReference type="ARBA" id="ARBA00004141"/>
    </source>
</evidence>
<feature type="transmembrane region" description="Helical" evidence="6">
    <location>
        <begin position="280"/>
        <end position="299"/>
    </location>
</feature>
<dbReference type="PANTHER" id="PTHR22950">
    <property type="entry name" value="AMINO ACID TRANSPORTER"/>
    <property type="match status" value="1"/>
</dbReference>
<feature type="transmembrane region" description="Helical" evidence="6">
    <location>
        <begin position="202"/>
        <end position="222"/>
    </location>
</feature>
<feature type="region of interest" description="Disordered" evidence="5">
    <location>
        <begin position="1"/>
        <end position="22"/>
    </location>
</feature>